<evidence type="ECO:0000313" key="2">
    <source>
        <dbReference type="Proteomes" id="UP000323876"/>
    </source>
</evidence>
<dbReference type="EMBL" id="VXLC01000006">
    <property type="protein sequence ID" value="KAA8887606.1"/>
    <property type="molecule type" value="Genomic_DNA"/>
</dbReference>
<protein>
    <submittedName>
        <fullName evidence="1">Uncharacterized protein</fullName>
    </submittedName>
</protein>
<gene>
    <name evidence="1" type="ORF">F3087_18270</name>
</gene>
<evidence type="ECO:0000313" key="1">
    <source>
        <dbReference type="EMBL" id="KAA8887606.1"/>
    </source>
</evidence>
<sequence length="163" mass="16903">MEQSVPLDRCGSAARQLGAVAPAAGNCSILESRSNVRHGGANPPLREVSWLPGCIGPRNSTGGCAWAHPTWDLSHEQSVKLQTAQKSASRTAFSAYCAAIVGAATIETTVGALVAAIGAAAICGVIYDMFGTNPEPLGPNDHIRLIFDNTVVPPDVTKIIVRG</sequence>
<name>A0A5N0EF86_9NOCA</name>
<keyword evidence="2" id="KW-1185">Reference proteome</keyword>
<dbReference type="AlphaFoldDB" id="A0A5N0EF86"/>
<comment type="caution">
    <text evidence="1">The sequence shown here is derived from an EMBL/GenBank/DDBJ whole genome shotgun (WGS) entry which is preliminary data.</text>
</comment>
<accession>A0A5N0EF86</accession>
<dbReference type="RefSeq" id="WP_150403176.1">
    <property type="nucleotide sequence ID" value="NZ_VXLC01000006.1"/>
</dbReference>
<organism evidence="1 2">
    <name type="scientific">Nocardia colli</name>
    <dbReference type="NCBI Taxonomy" id="2545717"/>
    <lineage>
        <taxon>Bacteria</taxon>
        <taxon>Bacillati</taxon>
        <taxon>Actinomycetota</taxon>
        <taxon>Actinomycetes</taxon>
        <taxon>Mycobacteriales</taxon>
        <taxon>Nocardiaceae</taxon>
        <taxon>Nocardia</taxon>
    </lineage>
</organism>
<reference evidence="1 2" key="1">
    <citation type="submission" date="2019-09" db="EMBL/GenBank/DDBJ databases">
        <authorList>
            <person name="Wang X."/>
        </authorList>
    </citation>
    <scope>NUCLEOTIDE SEQUENCE [LARGE SCALE GENOMIC DNA]</scope>
    <source>
        <strain evidence="1 2">CICC 11023</strain>
    </source>
</reference>
<dbReference type="Proteomes" id="UP000323876">
    <property type="component" value="Unassembled WGS sequence"/>
</dbReference>
<proteinExistence type="predicted"/>